<protein>
    <submittedName>
        <fullName evidence="2">Uncharacterized protein</fullName>
    </submittedName>
</protein>
<dbReference type="EMBL" id="JAUTXT010000014">
    <property type="protein sequence ID" value="KAK3675534.1"/>
    <property type="molecule type" value="Genomic_DNA"/>
</dbReference>
<gene>
    <name evidence="2" type="ORF">LTR78_004617</name>
</gene>
<dbReference type="Proteomes" id="UP001274830">
    <property type="component" value="Unassembled WGS sequence"/>
</dbReference>
<evidence type="ECO:0000313" key="3">
    <source>
        <dbReference type="Proteomes" id="UP001274830"/>
    </source>
</evidence>
<proteinExistence type="predicted"/>
<reference evidence="2" key="1">
    <citation type="submission" date="2023-07" db="EMBL/GenBank/DDBJ databases">
        <title>Black Yeasts Isolated from many extreme environments.</title>
        <authorList>
            <person name="Coleine C."/>
            <person name="Stajich J.E."/>
            <person name="Selbmann L."/>
        </authorList>
    </citation>
    <scope>NUCLEOTIDE SEQUENCE</scope>
    <source>
        <strain evidence="2">CCFEE 5485</strain>
    </source>
</reference>
<evidence type="ECO:0000256" key="1">
    <source>
        <dbReference type="SAM" id="SignalP"/>
    </source>
</evidence>
<dbReference type="AlphaFoldDB" id="A0AAE1C2E7"/>
<feature type="signal peptide" evidence="1">
    <location>
        <begin position="1"/>
        <end position="21"/>
    </location>
</feature>
<feature type="chain" id="PRO_5042252217" evidence="1">
    <location>
        <begin position="22"/>
        <end position="69"/>
    </location>
</feature>
<keyword evidence="3" id="KW-1185">Reference proteome</keyword>
<organism evidence="2 3">
    <name type="scientific">Recurvomyces mirabilis</name>
    <dbReference type="NCBI Taxonomy" id="574656"/>
    <lineage>
        <taxon>Eukaryota</taxon>
        <taxon>Fungi</taxon>
        <taxon>Dikarya</taxon>
        <taxon>Ascomycota</taxon>
        <taxon>Pezizomycotina</taxon>
        <taxon>Dothideomycetes</taxon>
        <taxon>Dothideomycetidae</taxon>
        <taxon>Mycosphaerellales</taxon>
        <taxon>Teratosphaeriaceae</taxon>
        <taxon>Recurvomyces</taxon>
    </lineage>
</organism>
<accession>A0AAE1C2E7</accession>
<comment type="caution">
    <text evidence="2">The sequence shown here is derived from an EMBL/GenBank/DDBJ whole genome shotgun (WGS) entry which is preliminary data.</text>
</comment>
<keyword evidence="1" id="KW-0732">Signal</keyword>
<name>A0AAE1C2E7_9PEZI</name>
<evidence type="ECO:0000313" key="2">
    <source>
        <dbReference type="EMBL" id="KAK3675534.1"/>
    </source>
</evidence>
<sequence length="69" mass="7395">MSSTAASTVFYVFELLETIFAALSGETTTAALQGTMCTLLRRERDNKIIKAAIETSAKLKSRSSTGAHP</sequence>